<dbReference type="Proteomes" id="UP000487649">
    <property type="component" value="Unassembled WGS sequence"/>
</dbReference>
<dbReference type="EMBL" id="WMQE01000037">
    <property type="protein sequence ID" value="MTK22390.1"/>
    <property type="molecule type" value="Genomic_DNA"/>
</dbReference>
<dbReference type="InterPro" id="IPR017911">
    <property type="entry name" value="MacB-like_ATP-bd"/>
</dbReference>
<proteinExistence type="inferred from homology"/>
<evidence type="ECO:0000313" key="5">
    <source>
        <dbReference type="EMBL" id="MTK22390.1"/>
    </source>
</evidence>
<dbReference type="CDD" id="cd03255">
    <property type="entry name" value="ABC_MJ0796_LolCDE_FtsE"/>
    <property type="match status" value="1"/>
</dbReference>
<name>A0A173T7N0_9FIRM</name>
<dbReference type="InterPro" id="IPR003439">
    <property type="entry name" value="ABC_transporter-like_ATP-bd"/>
</dbReference>
<dbReference type="Pfam" id="PF00005">
    <property type="entry name" value="ABC_tran"/>
    <property type="match status" value="1"/>
</dbReference>
<reference evidence="5 6" key="1">
    <citation type="journal article" date="2019" name="Nat. Med.">
        <title>A library of human gut bacterial isolates paired with longitudinal multiomics data enables mechanistic microbiome research.</title>
        <authorList>
            <person name="Poyet M."/>
            <person name="Groussin M."/>
            <person name="Gibbons S.M."/>
            <person name="Avila-Pacheco J."/>
            <person name="Jiang X."/>
            <person name="Kearney S.M."/>
            <person name="Perrotta A.R."/>
            <person name="Berdy B."/>
            <person name="Zhao S."/>
            <person name="Lieberman T.D."/>
            <person name="Swanson P.K."/>
            <person name="Smith M."/>
            <person name="Roesemann S."/>
            <person name="Alexander J.E."/>
            <person name="Rich S.A."/>
            <person name="Livny J."/>
            <person name="Vlamakis H."/>
            <person name="Clish C."/>
            <person name="Bullock K."/>
            <person name="Deik A."/>
            <person name="Scott J."/>
            <person name="Pierce K.A."/>
            <person name="Xavier R.J."/>
            <person name="Alm E.J."/>
        </authorList>
    </citation>
    <scope>NUCLEOTIDE SEQUENCE [LARGE SCALE GENOMIC DNA]</scope>
    <source>
        <strain evidence="5 6">BIOML-A198</strain>
    </source>
</reference>
<dbReference type="SMART" id="SM00382">
    <property type="entry name" value="AAA"/>
    <property type="match status" value="1"/>
</dbReference>
<dbReference type="SUPFAM" id="SSF52540">
    <property type="entry name" value="P-loop containing nucleoside triphosphate hydrolases"/>
    <property type="match status" value="1"/>
</dbReference>
<keyword evidence="4 5" id="KW-0067">ATP-binding</keyword>
<evidence type="ECO:0000256" key="1">
    <source>
        <dbReference type="ARBA" id="ARBA00005417"/>
    </source>
</evidence>
<gene>
    <name evidence="5" type="ORF">GMA92_13305</name>
</gene>
<dbReference type="PANTHER" id="PTHR42798:SF6">
    <property type="entry name" value="CELL DIVISION ATP-BINDING PROTEIN FTSE"/>
    <property type="match status" value="1"/>
</dbReference>
<accession>A0A173T7N0</accession>
<dbReference type="OrthoDB" id="9802264at2"/>
<sequence length="225" mass="25044">MSILELRNLSHAYVDGDIRRIVLEDVNCTFERGQFYSILGPSGSGKSTLLSIAAGLDDIQQGQVIVDGKPIQEIGFVKYRRNHMAIVFQSFNLIPYLTAVENVEMAMKITDNEMPKNKREIALGFLEKLGISKIKAHKFIKQLSGGEQQRVAIARALVTGADLIFADEPTGNLDSQTEAEICDLFRVLAHQFNKCIIVVTHSDRVAQHSDVIYRIEDGKVVVANQ</sequence>
<keyword evidence="2" id="KW-0813">Transport</keyword>
<dbReference type="InterPro" id="IPR027417">
    <property type="entry name" value="P-loop_NTPase"/>
</dbReference>
<dbReference type="InterPro" id="IPR003593">
    <property type="entry name" value="AAA+_ATPase"/>
</dbReference>
<dbReference type="PANTHER" id="PTHR42798">
    <property type="entry name" value="LIPOPROTEIN-RELEASING SYSTEM ATP-BINDING PROTEIN LOLD"/>
    <property type="match status" value="1"/>
</dbReference>
<evidence type="ECO:0000256" key="2">
    <source>
        <dbReference type="ARBA" id="ARBA00022448"/>
    </source>
</evidence>
<dbReference type="GO" id="GO:0016887">
    <property type="term" value="F:ATP hydrolysis activity"/>
    <property type="evidence" value="ECO:0007669"/>
    <property type="project" value="InterPro"/>
</dbReference>
<comment type="caution">
    <text evidence="5">The sequence shown here is derived from an EMBL/GenBank/DDBJ whole genome shotgun (WGS) entry which is preliminary data.</text>
</comment>
<dbReference type="PROSITE" id="PS50893">
    <property type="entry name" value="ABC_TRANSPORTER_2"/>
    <property type="match status" value="1"/>
</dbReference>
<keyword evidence="3" id="KW-0547">Nucleotide-binding</keyword>
<dbReference type="Gene3D" id="3.40.50.300">
    <property type="entry name" value="P-loop containing nucleotide triphosphate hydrolases"/>
    <property type="match status" value="1"/>
</dbReference>
<comment type="similarity">
    <text evidence="1">Belongs to the ABC transporter superfamily.</text>
</comment>
<protein>
    <submittedName>
        <fullName evidence="5">ATP-binding cassette domain-containing protein</fullName>
    </submittedName>
</protein>
<organism evidence="5 6">
    <name type="scientific">Turicibacter sanguinis</name>
    <dbReference type="NCBI Taxonomy" id="154288"/>
    <lineage>
        <taxon>Bacteria</taxon>
        <taxon>Bacillati</taxon>
        <taxon>Bacillota</taxon>
        <taxon>Erysipelotrichia</taxon>
        <taxon>Erysipelotrichales</taxon>
        <taxon>Turicibacteraceae</taxon>
        <taxon>Turicibacter</taxon>
    </lineage>
</organism>
<dbReference type="PROSITE" id="PS00211">
    <property type="entry name" value="ABC_TRANSPORTER_1"/>
    <property type="match status" value="1"/>
</dbReference>
<dbReference type="GO" id="GO:0005524">
    <property type="term" value="F:ATP binding"/>
    <property type="evidence" value="ECO:0007669"/>
    <property type="project" value="UniProtKB-KW"/>
</dbReference>
<dbReference type="InterPro" id="IPR017871">
    <property type="entry name" value="ABC_transporter-like_CS"/>
</dbReference>
<evidence type="ECO:0000256" key="3">
    <source>
        <dbReference type="ARBA" id="ARBA00022741"/>
    </source>
</evidence>
<dbReference type="RefSeq" id="WP_006783245.1">
    <property type="nucleotide sequence ID" value="NZ_CABJBH010000001.1"/>
</dbReference>
<dbReference type="AlphaFoldDB" id="A0A173T7N0"/>
<evidence type="ECO:0000256" key="4">
    <source>
        <dbReference type="ARBA" id="ARBA00022840"/>
    </source>
</evidence>
<evidence type="ECO:0000313" key="6">
    <source>
        <dbReference type="Proteomes" id="UP000487649"/>
    </source>
</evidence>
<dbReference type="GeneID" id="60059176"/>